<proteinExistence type="predicted"/>
<dbReference type="PATRIC" id="fig|1560201.3.peg.91"/>
<dbReference type="AlphaFoldDB" id="A0A0L7TBS7"/>
<reference evidence="4 5" key="1">
    <citation type="journal article" date="2015" name="Int. J. Syst. Evol. Microbiol.">
        <title>Erwinia iniecta sp. nov., isolated from Russian wheat aphids (Diuraphis noxia).</title>
        <authorList>
            <person name="Campillo T."/>
            <person name="Luna E."/>
            <person name="Portier P."/>
            <person name="Fischer-Le Saux M."/>
            <person name="Lapitan N."/>
            <person name="Tisserat N.A."/>
            <person name="Leach J.E."/>
        </authorList>
    </citation>
    <scope>NUCLEOTIDE SEQUENCE [LARGE SCALE GENOMIC DNA]</scope>
    <source>
        <strain evidence="2 5">B120</strain>
        <strain evidence="3 4">B149</strain>
    </source>
</reference>
<organism evidence="2 5">
    <name type="scientific">Winslowiella iniecta</name>
    <dbReference type="NCBI Taxonomy" id="1560201"/>
    <lineage>
        <taxon>Bacteria</taxon>
        <taxon>Pseudomonadati</taxon>
        <taxon>Pseudomonadota</taxon>
        <taxon>Gammaproteobacteria</taxon>
        <taxon>Enterobacterales</taxon>
        <taxon>Erwiniaceae</taxon>
        <taxon>Winslowiella</taxon>
    </lineage>
</organism>
<keyword evidence="1" id="KW-0732">Signal</keyword>
<dbReference type="Proteomes" id="UP000036851">
    <property type="component" value="Unassembled WGS sequence"/>
</dbReference>
<name>A0A0L7TBS7_9GAMM</name>
<feature type="chain" id="PRO_5010427121" description="Lipoprotein" evidence="1">
    <location>
        <begin position="21"/>
        <end position="222"/>
    </location>
</feature>
<comment type="caution">
    <text evidence="2">The sequence shown here is derived from an EMBL/GenBank/DDBJ whole genome shotgun (WGS) entry which is preliminary data.</text>
</comment>
<dbReference type="STRING" id="1560201.NG42_00415"/>
<dbReference type="Pfam" id="PF11769">
    <property type="entry name" value="DUF3313"/>
    <property type="match status" value="1"/>
</dbReference>
<accession>A0A0L7TBS7</accession>
<evidence type="ECO:0000313" key="3">
    <source>
        <dbReference type="EMBL" id="KOC95271.1"/>
    </source>
</evidence>
<evidence type="ECO:0000313" key="2">
    <source>
        <dbReference type="EMBL" id="KOC92808.1"/>
    </source>
</evidence>
<evidence type="ECO:0000313" key="5">
    <source>
        <dbReference type="Proteomes" id="UP000037088"/>
    </source>
</evidence>
<dbReference type="PROSITE" id="PS51257">
    <property type="entry name" value="PROKAR_LIPOPROTEIN"/>
    <property type="match status" value="1"/>
</dbReference>
<evidence type="ECO:0008006" key="6">
    <source>
        <dbReference type="Google" id="ProtNLM"/>
    </source>
</evidence>
<gene>
    <name evidence="2" type="ORF">NG42_00415</name>
    <name evidence="3" type="ORF">NG43_00755</name>
</gene>
<evidence type="ECO:0000313" key="4">
    <source>
        <dbReference type="Proteomes" id="UP000036851"/>
    </source>
</evidence>
<dbReference type="EMBL" id="JRXE01000001">
    <property type="protein sequence ID" value="KOC92808.1"/>
    <property type="molecule type" value="Genomic_DNA"/>
</dbReference>
<keyword evidence="5" id="KW-1185">Reference proteome</keyword>
<sequence>MIIQRKMLLAGAMVSTLFLAGCTSKVADTRQFSGFLPDYSQLQPTRSASGQETLRWVSPDFKESDYRGVVFTPVIYYPAAAPNARVSQATLDQIRSYTDQQLRAAVAKRKPLVQQAGPATLIMKTAITAVTAENQGVQFYEVIPIGAVIAGTMAAAGHRTQQSALFLEVQLIDAQSGKTMVEVVRKGVGKNIPNSNAPINFEDLKQPINSMVNDTVNIKLTP</sequence>
<evidence type="ECO:0000256" key="1">
    <source>
        <dbReference type="SAM" id="SignalP"/>
    </source>
</evidence>
<dbReference type="InterPro" id="IPR021747">
    <property type="entry name" value="DUF3313"/>
</dbReference>
<dbReference type="Proteomes" id="UP000037088">
    <property type="component" value="Unassembled WGS sequence"/>
</dbReference>
<protein>
    <recommendedName>
        <fullName evidence="6">Lipoprotein</fullName>
    </recommendedName>
</protein>
<dbReference type="EMBL" id="JRXF01000001">
    <property type="protein sequence ID" value="KOC95271.1"/>
    <property type="molecule type" value="Genomic_DNA"/>
</dbReference>
<dbReference type="OrthoDB" id="6192874at2"/>
<dbReference type="RefSeq" id="WP_052896612.1">
    <property type="nucleotide sequence ID" value="NZ_JRXE01000001.1"/>
</dbReference>
<feature type="signal peptide" evidence="1">
    <location>
        <begin position="1"/>
        <end position="20"/>
    </location>
</feature>